<organism evidence="3 5">
    <name type="scientific">Sulfuracidifex tepidarius</name>
    <dbReference type="NCBI Taxonomy" id="1294262"/>
    <lineage>
        <taxon>Archaea</taxon>
        <taxon>Thermoproteota</taxon>
        <taxon>Thermoprotei</taxon>
        <taxon>Sulfolobales</taxon>
        <taxon>Sulfolobaceae</taxon>
        <taxon>Sulfuracidifex</taxon>
    </lineage>
</organism>
<dbReference type="EMBL" id="AP018930">
    <property type="protein sequence ID" value="BBG26329.1"/>
    <property type="molecule type" value="Genomic_DNA"/>
</dbReference>
<dbReference type="KEGG" id="step:IC006_0869"/>
<evidence type="ECO:0000256" key="1">
    <source>
        <dbReference type="SAM" id="Phobius"/>
    </source>
</evidence>
<evidence type="ECO:0000313" key="2">
    <source>
        <dbReference type="EMBL" id="BBG23582.1"/>
    </source>
</evidence>
<reference evidence="3 4" key="2">
    <citation type="journal article" date="2020" name="Int. J. Syst. Evol. Microbiol.">
        <title>Sulfuracidifex tepidarius gen. nov., sp. nov. and transfer of Sulfolobus metallicus Huber and Stetter 1992 to the genus Sulfuracidifex as Sulfuracidifex metallicus comb. nov.</title>
        <authorList>
            <person name="Itoh T."/>
            <person name="Miura T."/>
            <person name="Sakai H.D."/>
            <person name="Kato S."/>
            <person name="Ohkuma M."/>
            <person name="Takashina T."/>
        </authorList>
    </citation>
    <scope>NUCLEOTIDE SEQUENCE</scope>
    <source>
        <strain evidence="2 4">IC-006</strain>
        <strain evidence="3">IC-007</strain>
    </source>
</reference>
<keyword evidence="1" id="KW-0812">Transmembrane</keyword>
<evidence type="ECO:0000313" key="3">
    <source>
        <dbReference type="EMBL" id="BBG26329.1"/>
    </source>
</evidence>
<gene>
    <name evidence="2" type="ORF">IC006_0869</name>
    <name evidence="3" type="ORF">IC007_0836</name>
</gene>
<keyword evidence="1" id="KW-1133">Transmembrane helix</keyword>
<name>A0A510E1F7_9CREN</name>
<dbReference type="RefSeq" id="WP_149528388.1">
    <property type="nucleotide sequence ID" value="NZ_AP018929.1"/>
</dbReference>
<evidence type="ECO:0000313" key="5">
    <source>
        <dbReference type="Proteomes" id="UP000325030"/>
    </source>
</evidence>
<feature type="transmembrane region" description="Helical" evidence="1">
    <location>
        <begin position="7"/>
        <end position="24"/>
    </location>
</feature>
<dbReference type="Proteomes" id="UP000325030">
    <property type="component" value="Chromosome"/>
</dbReference>
<protein>
    <submittedName>
        <fullName evidence="3">Uncharacterized protein</fullName>
    </submittedName>
</protein>
<proteinExistence type="predicted"/>
<dbReference type="OrthoDB" id="383861at2157"/>
<accession>A0A510DTN8</accession>
<keyword evidence="4" id="KW-1185">Reference proteome</keyword>
<dbReference type="AlphaFoldDB" id="A0A510E1F7"/>
<feature type="transmembrane region" description="Helical" evidence="1">
    <location>
        <begin position="93"/>
        <end position="111"/>
    </location>
</feature>
<reference evidence="5" key="1">
    <citation type="submission" date="2018-09" db="EMBL/GenBank/DDBJ databases">
        <title>Complete Genome Sequencing of Sulfolobus sp. JCM 16834.</title>
        <authorList>
            <person name="Kato S."/>
            <person name="Itoh T."/>
            <person name="Ohkuma M."/>
        </authorList>
    </citation>
    <scope>NUCLEOTIDE SEQUENCE [LARGE SCALE GENOMIC DNA]</scope>
    <source>
        <strain evidence="5">IC-007</strain>
    </source>
</reference>
<accession>A0A510E1F7</accession>
<dbReference type="GeneID" id="41717239"/>
<sequence length="114" mass="12759">MKKSIEVLLLVSIPMISIGVYLYFVPTYQIHQEVEKEVIPVTKTPNFTAQPPPTPLIVHPGQDPFTHVVNTTLIIMVQTCGPSCYPLSQYASLWPSFLVTGIALLGVSIYFRKR</sequence>
<dbReference type="EMBL" id="AP018929">
    <property type="protein sequence ID" value="BBG23582.1"/>
    <property type="molecule type" value="Genomic_DNA"/>
</dbReference>
<evidence type="ECO:0000313" key="4">
    <source>
        <dbReference type="Proteomes" id="UP000322983"/>
    </source>
</evidence>
<keyword evidence="1" id="KW-0472">Membrane</keyword>
<dbReference type="Proteomes" id="UP000322983">
    <property type="component" value="Chromosome"/>
</dbReference>